<evidence type="ECO:0000256" key="9">
    <source>
        <dbReference type="ARBA" id="ARBA00038868"/>
    </source>
</evidence>
<dbReference type="InterPro" id="IPR009003">
    <property type="entry name" value="Peptidase_S1_PA"/>
</dbReference>
<dbReference type="InterPro" id="IPR033116">
    <property type="entry name" value="TRYPSIN_SER"/>
</dbReference>
<gene>
    <name evidence="13" type="ORF">CCH79_00002947</name>
</gene>
<evidence type="ECO:0000256" key="3">
    <source>
        <dbReference type="ARBA" id="ARBA00022729"/>
    </source>
</evidence>
<keyword evidence="5 10" id="KW-0720">Serine protease</keyword>
<dbReference type="FunFam" id="2.40.10.10:FF:000120">
    <property type="entry name" value="Putative serine protease"/>
    <property type="match status" value="1"/>
</dbReference>
<feature type="domain" description="Peptidase S1" evidence="12">
    <location>
        <begin position="506"/>
        <end position="730"/>
    </location>
</feature>
<dbReference type="Proteomes" id="UP000250572">
    <property type="component" value="Unassembled WGS sequence"/>
</dbReference>
<dbReference type="PROSITE" id="PS00134">
    <property type="entry name" value="TRYPSIN_HIS"/>
    <property type="match status" value="3"/>
</dbReference>
<feature type="signal peptide" evidence="11">
    <location>
        <begin position="1"/>
        <end position="27"/>
    </location>
</feature>
<dbReference type="GO" id="GO:0004252">
    <property type="term" value="F:serine-type endopeptidase activity"/>
    <property type="evidence" value="ECO:0007669"/>
    <property type="project" value="UniProtKB-EC"/>
</dbReference>
<keyword evidence="2 10" id="KW-0645">Protease</keyword>
<evidence type="ECO:0000256" key="6">
    <source>
        <dbReference type="ARBA" id="ARBA00023145"/>
    </source>
</evidence>
<keyword evidence="6" id="KW-0865">Zymogen</keyword>
<evidence type="ECO:0000256" key="1">
    <source>
        <dbReference type="ARBA" id="ARBA00004239"/>
    </source>
</evidence>
<feature type="domain" description="Peptidase S1" evidence="12">
    <location>
        <begin position="269"/>
        <end position="497"/>
    </location>
</feature>
<dbReference type="PROSITE" id="PS00135">
    <property type="entry name" value="TRYPSIN_SER"/>
    <property type="match status" value="3"/>
</dbReference>
<feature type="domain" description="Peptidase S1" evidence="12">
    <location>
        <begin position="30"/>
        <end position="265"/>
    </location>
</feature>
<evidence type="ECO:0000256" key="2">
    <source>
        <dbReference type="ARBA" id="ARBA00022670"/>
    </source>
</evidence>
<dbReference type="PRINTS" id="PR00722">
    <property type="entry name" value="CHYMOTRYPSIN"/>
</dbReference>
<comment type="subcellular location">
    <subcellularLocation>
        <location evidence="1">Secreted</location>
        <location evidence="1">Extracellular space</location>
    </subcellularLocation>
</comment>
<evidence type="ECO:0000259" key="12">
    <source>
        <dbReference type="PROSITE" id="PS50240"/>
    </source>
</evidence>
<keyword evidence="7" id="KW-1015">Disulfide bond</keyword>
<dbReference type="FunFam" id="2.40.10.10:FF:000005">
    <property type="entry name" value="Serine protease 37"/>
    <property type="match status" value="2"/>
</dbReference>
<keyword evidence="14" id="KW-1185">Reference proteome</keyword>
<dbReference type="EMBL" id="NHOQ01000293">
    <property type="protein sequence ID" value="PWA31328.1"/>
    <property type="molecule type" value="Genomic_DNA"/>
</dbReference>
<dbReference type="PANTHER" id="PTHR24271">
    <property type="entry name" value="KALLIKREIN-RELATED"/>
    <property type="match status" value="1"/>
</dbReference>
<evidence type="ECO:0000256" key="10">
    <source>
        <dbReference type="RuleBase" id="RU363034"/>
    </source>
</evidence>
<feature type="chain" id="PRO_5016310473" description="trypsin" evidence="11">
    <location>
        <begin position="28"/>
        <end position="730"/>
    </location>
</feature>
<dbReference type="Gene3D" id="2.40.10.10">
    <property type="entry name" value="Trypsin-like serine proteases"/>
    <property type="match status" value="4"/>
</dbReference>
<comment type="caution">
    <text evidence="13">The sequence shown here is derived from an EMBL/GenBank/DDBJ whole genome shotgun (WGS) entry which is preliminary data.</text>
</comment>
<dbReference type="GO" id="GO:0006508">
    <property type="term" value="P:proteolysis"/>
    <property type="evidence" value="ECO:0007669"/>
    <property type="project" value="UniProtKB-KW"/>
</dbReference>
<dbReference type="InterPro" id="IPR018114">
    <property type="entry name" value="TRYPSIN_HIS"/>
</dbReference>
<protein>
    <recommendedName>
        <fullName evidence="9">trypsin</fullName>
        <ecNumber evidence="9">3.4.21.4</ecNumber>
    </recommendedName>
</protein>
<evidence type="ECO:0000313" key="13">
    <source>
        <dbReference type="EMBL" id="PWA31328.1"/>
    </source>
</evidence>
<comment type="catalytic activity">
    <reaction evidence="8">
        <text>Preferential cleavage: Arg-|-Xaa, Lys-|-Xaa.</text>
        <dbReference type="EC" id="3.4.21.4"/>
    </reaction>
</comment>
<feature type="non-terminal residue" evidence="13">
    <location>
        <position position="730"/>
    </location>
</feature>
<evidence type="ECO:0000256" key="7">
    <source>
        <dbReference type="ARBA" id="ARBA00023157"/>
    </source>
</evidence>
<organism evidence="13 14">
    <name type="scientific">Gambusia affinis</name>
    <name type="common">Western mosquitofish</name>
    <name type="synonym">Heterandria affinis</name>
    <dbReference type="NCBI Taxonomy" id="33528"/>
    <lineage>
        <taxon>Eukaryota</taxon>
        <taxon>Metazoa</taxon>
        <taxon>Chordata</taxon>
        <taxon>Craniata</taxon>
        <taxon>Vertebrata</taxon>
        <taxon>Euteleostomi</taxon>
        <taxon>Actinopterygii</taxon>
        <taxon>Neopterygii</taxon>
        <taxon>Teleostei</taxon>
        <taxon>Neoteleostei</taxon>
        <taxon>Acanthomorphata</taxon>
        <taxon>Ovalentaria</taxon>
        <taxon>Atherinomorphae</taxon>
        <taxon>Cyprinodontiformes</taxon>
        <taxon>Poeciliidae</taxon>
        <taxon>Poeciliinae</taxon>
        <taxon>Gambusia</taxon>
    </lineage>
</organism>
<dbReference type="InterPro" id="IPR001314">
    <property type="entry name" value="Peptidase_S1A"/>
</dbReference>
<evidence type="ECO:0000256" key="8">
    <source>
        <dbReference type="ARBA" id="ARBA00036320"/>
    </source>
</evidence>
<keyword evidence="3 11" id="KW-0732">Signal</keyword>
<evidence type="ECO:0000313" key="14">
    <source>
        <dbReference type="Proteomes" id="UP000250572"/>
    </source>
</evidence>
<accession>A0A315W615</accession>
<dbReference type="InterPro" id="IPR043504">
    <property type="entry name" value="Peptidase_S1_PA_chymotrypsin"/>
</dbReference>
<proteinExistence type="predicted"/>
<dbReference type="PANTHER" id="PTHR24271:SF80">
    <property type="entry name" value="GRANZYME 3, TANDEM DUPLICATE 1-RELATED"/>
    <property type="match status" value="1"/>
</dbReference>
<keyword evidence="4 10" id="KW-0378">Hydrolase</keyword>
<evidence type="ECO:0000256" key="4">
    <source>
        <dbReference type="ARBA" id="ARBA00022801"/>
    </source>
</evidence>
<reference evidence="13 14" key="1">
    <citation type="journal article" date="2018" name="G3 (Bethesda)">
        <title>A High-Quality Reference Genome for the Invasive Mosquitofish Gambusia affinis Using a Chicago Library.</title>
        <authorList>
            <person name="Hoffberg S.L."/>
            <person name="Troendle N.J."/>
            <person name="Glenn T.C."/>
            <person name="Mahmud O."/>
            <person name="Louha S."/>
            <person name="Chalopin D."/>
            <person name="Bennetzen J.L."/>
            <person name="Mauricio R."/>
        </authorList>
    </citation>
    <scope>NUCLEOTIDE SEQUENCE [LARGE SCALE GENOMIC DNA]</scope>
    <source>
        <strain evidence="13">NE01/NJP1002.9</strain>
        <tissue evidence="13">Muscle</tissue>
    </source>
</reference>
<evidence type="ECO:0000256" key="5">
    <source>
        <dbReference type="ARBA" id="ARBA00022825"/>
    </source>
</evidence>
<dbReference type="SUPFAM" id="SSF50494">
    <property type="entry name" value="Trypsin-like serine proteases"/>
    <property type="match status" value="3"/>
</dbReference>
<dbReference type="SMART" id="SM00020">
    <property type="entry name" value="Tryp_SPc"/>
    <property type="match status" value="3"/>
</dbReference>
<sequence length="730" mass="81095">MIHTGAIICILLLAPLPEFLHLSGTSGSSIVGGKVSKPHSRPYMASLQYQEKHSCGGILIRKDFVLTAAHCQSQGDMTVVLGAHDLRKKEKSQQRMKVAKFCPHSSYSGKFDFDIMLLRLQNNITKNKYVKPLDLPKKAKSISDKLNCLVTGWGKTGPSEPDSNVLKEGTETTLPITDCETVWGEHFKAKQMICTTFNKKGGGICQGDSGGPLICKNKLQGITAFTADGQCDNAQYPHVFTNITNMIHTGCIIYIFMLVILTGASESGIFGGRISKPHSRPYMASLQYRTEHKCGGILIRKDFVLSAAHCFLDQVVLGAHNISEKEKAQQRIKVAKFYKHPKFNGGFHNDIMLLKLENNAKLNKYVQPIELPKKEKKINANLDCLVVGWGKTGRNEPISTVLKEATEKTQLKIECDTIWKENFTAQQMICTKFKRNTGGICQGDSGGPLICKNKLQGISAFTAENQCDNPKFPHTVHPFPATMKHAIAVTYVLLLINFSGATEHGITGGKVAKPHSRPYMASLQIQGQHICGGMLIRKDYVLTAAHCKNCSQDITVVLGAHNISKKERSQQRINVKKYHVHPEFKADQYEYDIMLLQLEKNAKVNDNVATIDLPTKNKDIPANTNCEVAGWGRTGPNQTISDVLMETTESIQFSFECKHIWKKYFNSTHMICTKFNKKTGGICQGDSGGPLICDSKAQGITAFTFANECDDPKHPHVFTKVRSFLQWMKK</sequence>
<dbReference type="InterPro" id="IPR001254">
    <property type="entry name" value="Trypsin_dom"/>
</dbReference>
<dbReference type="STRING" id="33528.ENSGAFP00000021389"/>
<dbReference type="CDD" id="cd00190">
    <property type="entry name" value="Tryp_SPc"/>
    <property type="match status" value="3"/>
</dbReference>
<dbReference type="GO" id="GO:0005576">
    <property type="term" value="C:extracellular region"/>
    <property type="evidence" value="ECO:0007669"/>
    <property type="project" value="UniProtKB-SubCell"/>
</dbReference>
<evidence type="ECO:0000256" key="11">
    <source>
        <dbReference type="SAM" id="SignalP"/>
    </source>
</evidence>
<dbReference type="PROSITE" id="PS50240">
    <property type="entry name" value="TRYPSIN_DOM"/>
    <property type="match status" value="3"/>
</dbReference>
<name>A0A315W615_GAMAF</name>
<dbReference type="Pfam" id="PF00089">
    <property type="entry name" value="Trypsin"/>
    <property type="match status" value="3"/>
</dbReference>
<dbReference type="EC" id="3.4.21.4" evidence="9"/>
<dbReference type="AlphaFoldDB" id="A0A315W615"/>